<sequence>MEFLSDRIPSLSVLIYALLSMVIPWVVYAVNRWQHRMADPPWKKEPERREEKP</sequence>
<evidence type="ECO:0000313" key="2">
    <source>
        <dbReference type="EMBL" id="MBD2863071.1"/>
    </source>
</evidence>
<dbReference type="Proteomes" id="UP000639396">
    <property type="component" value="Unassembled WGS sequence"/>
</dbReference>
<keyword evidence="3" id="KW-1185">Reference proteome</keyword>
<reference evidence="2" key="1">
    <citation type="submission" date="2020-09" db="EMBL/GenBank/DDBJ databases">
        <title>A novel bacterium of genus Paenibacillus, isolated from South China Sea.</title>
        <authorList>
            <person name="Huang H."/>
            <person name="Mo K."/>
            <person name="Hu Y."/>
        </authorList>
    </citation>
    <scope>NUCLEOTIDE SEQUENCE</scope>
    <source>
        <strain evidence="2">IB182363</strain>
    </source>
</reference>
<name>A0A927GZJ8_9BACL</name>
<comment type="caution">
    <text evidence="2">The sequence shown here is derived from an EMBL/GenBank/DDBJ whole genome shotgun (WGS) entry which is preliminary data.</text>
</comment>
<protein>
    <submittedName>
        <fullName evidence="2">Uncharacterized protein</fullName>
    </submittedName>
</protein>
<keyword evidence="1" id="KW-0472">Membrane</keyword>
<organism evidence="2 3">
    <name type="scientific">Paenibacillus oceani</name>
    <dbReference type="NCBI Taxonomy" id="2772510"/>
    <lineage>
        <taxon>Bacteria</taxon>
        <taxon>Bacillati</taxon>
        <taxon>Bacillota</taxon>
        <taxon>Bacilli</taxon>
        <taxon>Bacillales</taxon>
        <taxon>Paenibacillaceae</taxon>
        <taxon>Paenibacillus</taxon>
    </lineage>
</organism>
<evidence type="ECO:0000313" key="3">
    <source>
        <dbReference type="Proteomes" id="UP000639396"/>
    </source>
</evidence>
<dbReference type="AlphaFoldDB" id="A0A927GZJ8"/>
<keyword evidence="1" id="KW-0812">Transmembrane</keyword>
<proteinExistence type="predicted"/>
<feature type="transmembrane region" description="Helical" evidence="1">
    <location>
        <begin position="12"/>
        <end position="30"/>
    </location>
</feature>
<evidence type="ECO:0000256" key="1">
    <source>
        <dbReference type="SAM" id="Phobius"/>
    </source>
</evidence>
<accession>A0A927GZJ8</accession>
<dbReference type="RefSeq" id="WP_190928538.1">
    <property type="nucleotide sequence ID" value="NZ_JACXJA010000016.1"/>
</dbReference>
<dbReference type="EMBL" id="JACXJA010000016">
    <property type="protein sequence ID" value="MBD2863071.1"/>
    <property type="molecule type" value="Genomic_DNA"/>
</dbReference>
<gene>
    <name evidence="2" type="ORF">IDH45_13845</name>
</gene>
<keyword evidence="1" id="KW-1133">Transmembrane helix</keyword>